<reference evidence="2 3" key="1">
    <citation type="submission" date="2023-04" db="EMBL/GenBank/DDBJ databases">
        <title>Ottowia paracancer sp. nov., isolated from human stomach.</title>
        <authorList>
            <person name="Song Y."/>
        </authorList>
    </citation>
    <scope>NUCLEOTIDE SEQUENCE [LARGE SCALE GENOMIC DNA]</scope>
    <source>
        <strain evidence="2 3">10c7w1</strain>
    </source>
</reference>
<gene>
    <name evidence="2" type="ORF">QB898_10390</name>
</gene>
<feature type="domain" description="N-acetyltransferase" evidence="1">
    <location>
        <begin position="1"/>
        <end position="172"/>
    </location>
</feature>
<dbReference type="SUPFAM" id="SSF55729">
    <property type="entry name" value="Acyl-CoA N-acyltransferases (Nat)"/>
    <property type="match status" value="1"/>
</dbReference>
<dbReference type="PROSITE" id="PS51186">
    <property type="entry name" value="GNAT"/>
    <property type="match status" value="1"/>
</dbReference>
<organism evidence="2 3">
    <name type="scientific">Ottowia cancrivicina</name>
    <dbReference type="NCBI Taxonomy" id="3040346"/>
    <lineage>
        <taxon>Bacteria</taxon>
        <taxon>Pseudomonadati</taxon>
        <taxon>Pseudomonadota</taxon>
        <taxon>Betaproteobacteria</taxon>
        <taxon>Burkholderiales</taxon>
        <taxon>Comamonadaceae</taxon>
        <taxon>Ottowia</taxon>
    </lineage>
</organism>
<dbReference type="InterPro" id="IPR016181">
    <property type="entry name" value="Acyl_CoA_acyltransferase"/>
</dbReference>
<accession>A0AAW6RIC4</accession>
<evidence type="ECO:0000313" key="2">
    <source>
        <dbReference type="EMBL" id="MDG9700108.1"/>
    </source>
</evidence>
<protein>
    <submittedName>
        <fullName evidence="2">GNAT family N-acetyltransferase</fullName>
    </submittedName>
</protein>
<proteinExistence type="predicted"/>
<dbReference type="Gene3D" id="3.40.630.30">
    <property type="match status" value="1"/>
</dbReference>
<dbReference type="RefSeq" id="WP_279524895.1">
    <property type="nucleotide sequence ID" value="NZ_JARVII010000024.1"/>
</dbReference>
<name>A0AAW6RIC4_9BURK</name>
<dbReference type="InterPro" id="IPR000182">
    <property type="entry name" value="GNAT_dom"/>
</dbReference>
<sequence>MNLRPLHHWPIEAVMAVQASAYGPHLLESAHVLAAKMAAGRNLCLGLGAPPAAGGGEALRGYAIALPWHSSRAPQWNHATASTGGPAAASAPDCVYLHDFAIAPAHRGQRLAALLLRQVLQNARAAGLRQAVLVAVQGADAWWLRHGFTPAAPPQPLASFGAAAVWMTRGLKEP</sequence>
<dbReference type="GO" id="GO:0016747">
    <property type="term" value="F:acyltransferase activity, transferring groups other than amino-acyl groups"/>
    <property type="evidence" value="ECO:0007669"/>
    <property type="project" value="InterPro"/>
</dbReference>
<dbReference type="Pfam" id="PF00583">
    <property type="entry name" value="Acetyltransf_1"/>
    <property type="match status" value="1"/>
</dbReference>
<dbReference type="EMBL" id="JARVII010000024">
    <property type="protein sequence ID" value="MDG9700108.1"/>
    <property type="molecule type" value="Genomic_DNA"/>
</dbReference>
<evidence type="ECO:0000313" key="3">
    <source>
        <dbReference type="Proteomes" id="UP001237156"/>
    </source>
</evidence>
<dbReference type="AlphaFoldDB" id="A0AAW6RIC4"/>
<keyword evidence="3" id="KW-1185">Reference proteome</keyword>
<dbReference type="CDD" id="cd04301">
    <property type="entry name" value="NAT_SF"/>
    <property type="match status" value="1"/>
</dbReference>
<dbReference type="Proteomes" id="UP001237156">
    <property type="component" value="Unassembled WGS sequence"/>
</dbReference>
<comment type="caution">
    <text evidence="2">The sequence shown here is derived from an EMBL/GenBank/DDBJ whole genome shotgun (WGS) entry which is preliminary data.</text>
</comment>
<evidence type="ECO:0000259" key="1">
    <source>
        <dbReference type="PROSITE" id="PS51186"/>
    </source>
</evidence>